<proteinExistence type="predicted"/>
<dbReference type="GO" id="GO:0043456">
    <property type="term" value="P:regulation of pentose-phosphate shunt"/>
    <property type="evidence" value="ECO:0007669"/>
    <property type="project" value="TreeGrafter"/>
</dbReference>
<dbReference type="GO" id="GO:0004331">
    <property type="term" value="F:fructose-2,6-bisphosphate 2-phosphatase activity"/>
    <property type="evidence" value="ECO:0007669"/>
    <property type="project" value="TreeGrafter"/>
</dbReference>
<evidence type="ECO:0000256" key="1">
    <source>
        <dbReference type="ARBA" id="ARBA00022801"/>
    </source>
</evidence>
<evidence type="ECO:0000313" key="4">
    <source>
        <dbReference type="Proteomes" id="UP000007303"/>
    </source>
</evidence>
<organism evidence="3 4">
    <name type="scientific">Tetraodon nigroviridis</name>
    <name type="common">Spotted green pufferfish</name>
    <name type="synonym">Chelonodon nigroviridis</name>
    <dbReference type="NCBI Taxonomy" id="99883"/>
    <lineage>
        <taxon>Eukaryota</taxon>
        <taxon>Metazoa</taxon>
        <taxon>Chordata</taxon>
        <taxon>Craniata</taxon>
        <taxon>Vertebrata</taxon>
        <taxon>Euteleostomi</taxon>
        <taxon>Actinopterygii</taxon>
        <taxon>Neopterygii</taxon>
        <taxon>Teleostei</taxon>
        <taxon>Neoteleostei</taxon>
        <taxon>Acanthomorphata</taxon>
        <taxon>Eupercaria</taxon>
        <taxon>Tetraodontiformes</taxon>
        <taxon>Tetradontoidea</taxon>
        <taxon>Tetraodontidae</taxon>
        <taxon>Tetraodon</taxon>
    </lineage>
</organism>
<dbReference type="FunCoup" id="H3C1C7">
    <property type="interactions" value="64"/>
</dbReference>
<dbReference type="PANTHER" id="PTHR46517:SF3">
    <property type="entry name" value="FRUCTOSE-2,6-BISPHOSPHATASE TIGAR A-RELATED"/>
    <property type="match status" value="1"/>
</dbReference>
<keyword evidence="1" id="KW-0378">Hydrolase</keyword>
<dbReference type="GO" id="GO:0005829">
    <property type="term" value="C:cytosol"/>
    <property type="evidence" value="ECO:0007669"/>
    <property type="project" value="TreeGrafter"/>
</dbReference>
<accession>H3C1C7</accession>
<protein>
    <submittedName>
        <fullName evidence="3">TP53 induced glycolysis regulatory phosphatase a</fullName>
    </submittedName>
</protein>
<dbReference type="Proteomes" id="UP000007303">
    <property type="component" value="Unassembled WGS sequence"/>
</dbReference>
<dbReference type="AlphaFoldDB" id="H3C1C7"/>
<dbReference type="SUPFAM" id="SSF53254">
    <property type="entry name" value="Phosphoglycerate mutase-like"/>
    <property type="match status" value="1"/>
</dbReference>
<dbReference type="Gene3D" id="3.40.50.1240">
    <property type="entry name" value="Phosphoglycerate mutase-like"/>
    <property type="match status" value="1"/>
</dbReference>
<reference evidence="3" key="3">
    <citation type="submission" date="2025-09" db="UniProtKB">
        <authorList>
            <consortium name="Ensembl"/>
        </authorList>
    </citation>
    <scope>IDENTIFICATION</scope>
</reference>
<dbReference type="InterPro" id="IPR051695">
    <property type="entry name" value="Phosphoglycerate_Mutase"/>
</dbReference>
<dbReference type="OMA" id="PTIQCVC"/>
<dbReference type="Ensembl" id="ENSTNIT00000000560.1">
    <property type="protein sequence ID" value="ENSTNIP00000002043.1"/>
    <property type="gene ID" value="ENSTNIG00000000438.1"/>
</dbReference>
<keyword evidence="4" id="KW-1185">Reference proteome</keyword>
<dbReference type="InterPro" id="IPR029033">
    <property type="entry name" value="His_PPase_superfam"/>
</dbReference>
<dbReference type="InterPro" id="IPR013078">
    <property type="entry name" value="His_Pase_superF_clade-1"/>
</dbReference>
<name>H3C1C7_TETNG</name>
<dbReference type="CDD" id="cd07067">
    <property type="entry name" value="HP_PGM_like"/>
    <property type="match status" value="1"/>
</dbReference>
<dbReference type="PANTHER" id="PTHR46517">
    <property type="entry name" value="FRUCTOSE-2,6-BISPHOSPHATASE TIGAR"/>
    <property type="match status" value="1"/>
</dbReference>
<dbReference type="GeneTree" id="ENSGT00940000163946"/>
<evidence type="ECO:0000313" key="3">
    <source>
        <dbReference type="Ensembl" id="ENSTNIP00000002043.1"/>
    </source>
</evidence>
<sequence>FLRFILTFENSGETQYNKAGLLQGQTIDSGLSEIGLQQAEAAGYLKDVIFTNVFVSDMLRAQQTADAIMRHNSSCCDLQMVCDPLLKERSFGTAEGGQIEDVRRMAKAAGQTFPDFTPPEGETHDQVKERVKRFFDKMFRQIWDERRRDGGEDENSASAPTEPPCHEGTAEDGLRGVPVHALVVTHGAYMCVAVRYFVEELRCSLSPGSDEATMFSLSPNTGLCRFVLTMRQEEDRVKLSDVCCVFVHRNEH</sequence>
<evidence type="ECO:0000256" key="2">
    <source>
        <dbReference type="SAM" id="MobiDB-lite"/>
    </source>
</evidence>
<feature type="region of interest" description="Disordered" evidence="2">
    <location>
        <begin position="146"/>
        <end position="172"/>
    </location>
</feature>
<dbReference type="SMART" id="SM00855">
    <property type="entry name" value="PGAM"/>
    <property type="match status" value="1"/>
</dbReference>
<reference evidence="3" key="2">
    <citation type="submission" date="2025-08" db="UniProtKB">
        <authorList>
            <consortium name="Ensembl"/>
        </authorList>
    </citation>
    <scope>IDENTIFICATION</scope>
</reference>
<dbReference type="HOGENOM" id="CLU_033323_16_0_1"/>
<dbReference type="InParanoid" id="H3C1C7"/>
<dbReference type="GO" id="GO:0045820">
    <property type="term" value="P:negative regulation of glycolytic process"/>
    <property type="evidence" value="ECO:0007669"/>
    <property type="project" value="TreeGrafter"/>
</dbReference>
<dbReference type="STRING" id="99883.ENSTNIP00000002043"/>
<reference evidence="4" key="1">
    <citation type="journal article" date="2004" name="Nature">
        <title>Genome duplication in the teleost fish Tetraodon nigroviridis reveals the early vertebrate proto-karyotype.</title>
        <authorList>
            <person name="Jaillon O."/>
            <person name="Aury J.-M."/>
            <person name="Brunet F."/>
            <person name="Petit J.-L."/>
            <person name="Stange-Thomann N."/>
            <person name="Mauceli E."/>
            <person name="Bouneau L."/>
            <person name="Fischer C."/>
            <person name="Ozouf-Costaz C."/>
            <person name="Bernot A."/>
            <person name="Nicaud S."/>
            <person name="Jaffe D."/>
            <person name="Fisher S."/>
            <person name="Lutfalla G."/>
            <person name="Dossat C."/>
            <person name="Segurens B."/>
            <person name="Dasilva C."/>
            <person name="Salanoubat M."/>
            <person name="Levy M."/>
            <person name="Boudet N."/>
            <person name="Castellano S."/>
            <person name="Anthouard V."/>
            <person name="Jubin C."/>
            <person name="Castelli V."/>
            <person name="Katinka M."/>
            <person name="Vacherie B."/>
            <person name="Biemont C."/>
            <person name="Skalli Z."/>
            <person name="Cattolico L."/>
            <person name="Poulain J."/>
            <person name="De Berardinis V."/>
            <person name="Cruaud C."/>
            <person name="Duprat S."/>
            <person name="Brottier P."/>
            <person name="Coutanceau J.-P."/>
            <person name="Gouzy J."/>
            <person name="Parra G."/>
            <person name="Lardier G."/>
            <person name="Chapple C."/>
            <person name="McKernan K.J."/>
            <person name="McEwan P."/>
            <person name="Bosak S."/>
            <person name="Kellis M."/>
            <person name="Volff J.-N."/>
            <person name="Guigo R."/>
            <person name="Zody M.C."/>
            <person name="Mesirov J."/>
            <person name="Lindblad-Toh K."/>
            <person name="Birren B."/>
            <person name="Nusbaum C."/>
            <person name="Kahn D."/>
            <person name="Robinson-Rechavi M."/>
            <person name="Laudet V."/>
            <person name="Schachter V."/>
            <person name="Quetier F."/>
            <person name="Saurin W."/>
            <person name="Scarpelli C."/>
            <person name="Wincker P."/>
            <person name="Lander E.S."/>
            <person name="Weissenbach J."/>
            <person name="Roest Crollius H."/>
        </authorList>
    </citation>
    <scope>NUCLEOTIDE SEQUENCE [LARGE SCALE GENOMIC DNA]</scope>
</reference>
<dbReference type="Pfam" id="PF00300">
    <property type="entry name" value="His_Phos_1"/>
    <property type="match status" value="1"/>
</dbReference>